<sequence length="128" mass="14040">MLDHVSITVGNLDAAVRFYDGVIGALGHERVYRTDDAAGYGPRNSPNDDNHSYLSIIEQASVVSDDRHWAFRAESRPAVDAFHREALALGGRDDGGVALRPEYHSAYYSAFVLDPTGNRLEAVCHRAP</sequence>
<dbReference type="CDD" id="cd07262">
    <property type="entry name" value="VOC_like"/>
    <property type="match status" value="1"/>
</dbReference>
<proteinExistence type="predicted"/>
<evidence type="ECO:0000313" key="3">
    <source>
        <dbReference type="Proteomes" id="UP001428817"/>
    </source>
</evidence>
<comment type="caution">
    <text evidence="2">The sequence shown here is derived from an EMBL/GenBank/DDBJ whole genome shotgun (WGS) entry which is preliminary data.</text>
</comment>
<gene>
    <name evidence="2" type="ORF">GCM10023321_56050</name>
</gene>
<name>A0ABP9QQC9_9PSEU</name>
<dbReference type="Proteomes" id="UP001428817">
    <property type="component" value="Unassembled WGS sequence"/>
</dbReference>
<dbReference type="PANTHER" id="PTHR35006">
    <property type="entry name" value="GLYOXALASE FAMILY PROTEIN (AFU_ORTHOLOGUE AFUA_5G14830)"/>
    <property type="match status" value="1"/>
</dbReference>
<feature type="domain" description="VOC" evidence="1">
    <location>
        <begin position="1"/>
        <end position="125"/>
    </location>
</feature>
<protein>
    <submittedName>
        <fullName evidence="2">VOC family protein</fullName>
    </submittedName>
</protein>
<dbReference type="EMBL" id="BAABJP010000031">
    <property type="protein sequence ID" value="GAA5165709.1"/>
    <property type="molecule type" value="Genomic_DNA"/>
</dbReference>
<dbReference type="PROSITE" id="PS51819">
    <property type="entry name" value="VOC"/>
    <property type="match status" value="1"/>
</dbReference>
<dbReference type="InterPro" id="IPR037523">
    <property type="entry name" value="VOC_core"/>
</dbReference>
<reference evidence="3" key="1">
    <citation type="journal article" date="2019" name="Int. J. Syst. Evol. Microbiol.">
        <title>The Global Catalogue of Microorganisms (GCM) 10K type strain sequencing project: providing services to taxonomists for standard genome sequencing and annotation.</title>
        <authorList>
            <consortium name="The Broad Institute Genomics Platform"/>
            <consortium name="The Broad Institute Genome Sequencing Center for Infectious Disease"/>
            <person name="Wu L."/>
            <person name="Ma J."/>
        </authorList>
    </citation>
    <scope>NUCLEOTIDE SEQUENCE [LARGE SCALE GENOMIC DNA]</scope>
    <source>
        <strain evidence="3">JCM 18303</strain>
    </source>
</reference>
<dbReference type="Gene3D" id="3.10.180.10">
    <property type="entry name" value="2,3-Dihydroxybiphenyl 1,2-Dioxygenase, domain 1"/>
    <property type="match status" value="1"/>
</dbReference>
<dbReference type="SUPFAM" id="SSF54593">
    <property type="entry name" value="Glyoxalase/Bleomycin resistance protein/Dihydroxybiphenyl dioxygenase"/>
    <property type="match status" value="1"/>
</dbReference>
<dbReference type="InterPro" id="IPR029068">
    <property type="entry name" value="Glyas_Bleomycin-R_OHBP_Dase"/>
</dbReference>
<evidence type="ECO:0000313" key="2">
    <source>
        <dbReference type="EMBL" id="GAA5165709.1"/>
    </source>
</evidence>
<accession>A0ABP9QQC9</accession>
<dbReference type="Pfam" id="PF00903">
    <property type="entry name" value="Glyoxalase"/>
    <property type="match status" value="1"/>
</dbReference>
<dbReference type="RefSeq" id="WP_185064974.1">
    <property type="nucleotide sequence ID" value="NZ_BAABJP010000031.1"/>
</dbReference>
<keyword evidence="3" id="KW-1185">Reference proteome</keyword>
<dbReference type="PANTHER" id="PTHR35006:SF2">
    <property type="entry name" value="GLYOXALASE FAMILY PROTEIN (AFU_ORTHOLOGUE AFUA_5G14830)"/>
    <property type="match status" value="1"/>
</dbReference>
<dbReference type="InterPro" id="IPR004360">
    <property type="entry name" value="Glyas_Fos-R_dOase_dom"/>
</dbReference>
<evidence type="ECO:0000259" key="1">
    <source>
        <dbReference type="PROSITE" id="PS51819"/>
    </source>
</evidence>
<organism evidence="2 3">
    <name type="scientific">Pseudonocardia eucalypti</name>
    <dbReference type="NCBI Taxonomy" id="648755"/>
    <lineage>
        <taxon>Bacteria</taxon>
        <taxon>Bacillati</taxon>
        <taxon>Actinomycetota</taxon>
        <taxon>Actinomycetes</taxon>
        <taxon>Pseudonocardiales</taxon>
        <taxon>Pseudonocardiaceae</taxon>
        <taxon>Pseudonocardia</taxon>
    </lineage>
</organism>